<reference evidence="3 4" key="1">
    <citation type="submission" date="2012-02" db="EMBL/GenBank/DDBJ databases">
        <title>Complete genome sequence of Actinoplanes missouriensis 431 (= NBRC 102363).</title>
        <authorList>
            <person name="Ohnishi Y."/>
            <person name="Ishikawa J."/>
            <person name="Sekine M."/>
            <person name="Hosoyama A."/>
            <person name="Harada T."/>
            <person name="Narita H."/>
            <person name="Hata T."/>
            <person name="Konno Y."/>
            <person name="Tutikane K."/>
            <person name="Fujita N."/>
            <person name="Horinouchi S."/>
            <person name="Hayakawa M."/>
        </authorList>
    </citation>
    <scope>NUCLEOTIDE SEQUENCE [LARGE SCALE GENOMIC DNA]</scope>
    <source>
        <strain evidence="4">ATCC 14538 / DSM 43046 / CBS 188.64 / JCM 3121 / NBRC 102363 / NCIMB 12654 / NRRL B-3342 / UNCC 431</strain>
    </source>
</reference>
<name>I0H7D0_ACTM4</name>
<dbReference type="HOGENOM" id="CLU_2476400_0_0_11"/>
<accession>I0H7D0</accession>
<feature type="transmembrane region" description="Helical" evidence="2">
    <location>
        <begin position="48"/>
        <end position="65"/>
    </location>
</feature>
<feature type="region of interest" description="Disordered" evidence="1">
    <location>
        <begin position="1"/>
        <end position="47"/>
    </location>
</feature>
<dbReference type="PATRIC" id="fig|512565.3.peg.3688"/>
<keyword evidence="4" id="KW-1185">Reference proteome</keyword>
<dbReference type="RefSeq" id="WP_014443811.1">
    <property type="nucleotide sequence ID" value="NC_017093.1"/>
</dbReference>
<keyword evidence="2" id="KW-0812">Transmembrane</keyword>
<proteinExistence type="predicted"/>
<evidence type="ECO:0000313" key="4">
    <source>
        <dbReference type="Proteomes" id="UP000007882"/>
    </source>
</evidence>
<feature type="compositionally biased region" description="Low complexity" evidence="1">
    <location>
        <begin position="32"/>
        <end position="47"/>
    </location>
</feature>
<dbReference type="EMBL" id="AP012319">
    <property type="protein sequence ID" value="BAL88917.1"/>
    <property type="molecule type" value="Genomic_DNA"/>
</dbReference>
<keyword evidence="2" id="KW-1133">Transmembrane helix</keyword>
<feature type="compositionally biased region" description="Polar residues" evidence="1">
    <location>
        <begin position="1"/>
        <end position="15"/>
    </location>
</feature>
<organism evidence="3 4">
    <name type="scientific">Actinoplanes missouriensis (strain ATCC 14538 / DSM 43046 / CBS 188.64 / JCM 3121 / NBRC 102363 / NCIMB 12654 / NRRL B-3342 / UNCC 431)</name>
    <dbReference type="NCBI Taxonomy" id="512565"/>
    <lineage>
        <taxon>Bacteria</taxon>
        <taxon>Bacillati</taxon>
        <taxon>Actinomycetota</taxon>
        <taxon>Actinomycetes</taxon>
        <taxon>Micromonosporales</taxon>
        <taxon>Micromonosporaceae</taxon>
        <taxon>Actinoplanes</taxon>
    </lineage>
</organism>
<evidence type="ECO:0000256" key="2">
    <source>
        <dbReference type="SAM" id="Phobius"/>
    </source>
</evidence>
<sequence>MTTTDQTTKLSSAPSDNGDMASRSRARQAVSTARTKATTTARQNPKSTTASLLAIAGAAVAAVVLSRRRTAAKAAVPRNRLAALLHR</sequence>
<dbReference type="Proteomes" id="UP000007882">
    <property type="component" value="Chromosome"/>
</dbReference>
<gene>
    <name evidence="3" type="ordered locus">AMIS_36970</name>
</gene>
<evidence type="ECO:0000313" key="3">
    <source>
        <dbReference type="EMBL" id="BAL88917.1"/>
    </source>
</evidence>
<keyword evidence="2" id="KW-0472">Membrane</keyword>
<protein>
    <submittedName>
        <fullName evidence="3">Uncharacterized protein</fullName>
    </submittedName>
</protein>
<evidence type="ECO:0000256" key="1">
    <source>
        <dbReference type="SAM" id="MobiDB-lite"/>
    </source>
</evidence>
<dbReference type="KEGG" id="ams:AMIS_36970"/>
<dbReference type="AlphaFoldDB" id="I0H7D0"/>